<evidence type="ECO:0000256" key="1">
    <source>
        <dbReference type="SAM" id="MobiDB-lite"/>
    </source>
</evidence>
<feature type="region of interest" description="Disordered" evidence="1">
    <location>
        <begin position="75"/>
        <end position="101"/>
    </location>
</feature>
<dbReference type="AlphaFoldDB" id="A0A7S3SDU3"/>
<reference evidence="2" key="1">
    <citation type="submission" date="2021-01" db="EMBL/GenBank/DDBJ databases">
        <authorList>
            <person name="Corre E."/>
            <person name="Pelletier E."/>
            <person name="Niang G."/>
            <person name="Scheremetjew M."/>
            <person name="Finn R."/>
            <person name="Kale V."/>
            <person name="Holt S."/>
            <person name="Cochrane G."/>
            <person name="Meng A."/>
            <person name="Brown T."/>
            <person name="Cohen L."/>
        </authorList>
    </citation>
    <scope>NUCLEOTIDE SEQUENCE</scope>
    <source>
        <strain evidence="2">SPMC142</strain>
    </source>
</reference>
<accession>A0A7S3SDU3</accession>
<sequence>MQNRRQVMGAGGAKPPSSAFVCDSAACGGKRGSPWSVYLCFSAQLQQPRTSALHLFCLKLHCVVGRVEALLGRSHSPPQVERGDVVSGWRERGVAGGGGGR</sequence>
<protein>
    <submittedName>
        <fullName evidence="2">Uncharacterized protein</fullName>
    </submittedName>
</protein>
<feature type="compositionally biased region" description="Basic and acidic residues" evidence="1">
    <location>
        <begin position="81"/>
        <end position="93"/>
    </location>
</feature>
<organism evidence="2">
    <name type="scientific">Strombidinopsis acuminata</name>
    <dbReference type="NCBI Taxonomy" id="141414"/>
    <lineage>
        <taxon>Eukaryota</taxon>
        <taxon>Sar</taxon>
        <taxon>Alveolata</taxon>
        <taxon>Ciliophora</taxon>
        <taxon>Intramacronucleata</taxon>
        <taxon>Spirotrichea</taxon>
        <taxon>Choreotrichia</taxon>
        <taxon>Choreotrichida</taxon>
        <taxon>Strombidinopsidae</taxon>
        <taxon>Strombidinopsis</taxon>
    </lineage>
</organism>
<evidence type="ECO:0000313" key="2">
    <source>
        <dbReference type="EMBL" id="CAE0551895.1"/>
    </source>
</evidence>
<gene>
    <name evidence="2" type="ORF">SACU0126_LOCUS13149</name>
</gene>
<dbReference type="EMBL" id="HBIQ01041094">
    <property type="protein sequence ID" value="CAE0551895.1"/>
    <property type="molecule type" value="Transcribed_RNA"/>
</dbReference>
<name>A0A7S3SDU3_9SPIT</name>
<proteinExistence type="predicted"/>